<evidence type="ECO:0000313" key="2">
    <source>
        <dbReference type="Proteomes" id="UP000095780"/>
    </source>
</evidence>
<proteinExistence type="predicted"/>
<gene>
    <name evidence="1" type="ORF">ERS852492_01449</name>
</gene>
<evidence type="ECO:0000313" key="1">
    <source>
        <dbReference type="EMBL" id="CUQ84657.1"/>
    </source>
</evidence>
<dbReference type="RefSeq" id="WP_278320310.1">
    <property type="nucleotide sequence ID" value="NZ_CABIXW010000004.1"/>
</dbReference>
<reference evidence="1 2" key="1">
    <citation type="submission" date="2015-09" db="EMBL/GenBank/DDBJ databases">
        <authorList>
            <consortium name="Pathogen Informatics"/>
        </authorList>
    </citation>
    <scope>NUCLEOTIDE SEQUENCE [LARGE SCALE GENOMIC DNA]</scope>
    <source>
        <strain evidence="1 2">2789STDY5834878</strain>
    </source>
</reference>
<dbReference type="AlphaFoldDB" id="A0A174ZFI4"/>
<dbReference type="EMBL" id="CZBV01000004">
    <property type="protein sequence ID" value="CUQ84657.1"/>
    <property type="molecule type" value="Genomic_DNA"/>
</dbReference>
<dbReference type="Proteomes" id="UP000095780">
    <property type="component" value="Unassembled WGS sequence"/>
</dbReference>
<sequence>MDKDEFEIGDKVFKWLSIGEMEEDFDIMSKNDDVIAFVKKRCC</sequence>
<name>A0A174ZFI4_9FIRM</name>
<organism evidence="1 2">
    <name type="scientific">Lachnospira eligens</name>
    <dbReference type="NCBI Taxonomy" id="39485"/>
    <lineage>
        <taxon>Bacteria</taxon>
        <taxon>Bacillati</taxon>
        <taxon>Bacillota</taxon>
        <taxon>Clostridia</taxon>
        <taxon>Lachnospirales</taxon>
        <taxon>Lachnospiraceae</taxon>
        <taxon>Lachnospira</taxon>
    </lineage>
</organism>
<accession>A0A174ZFI4</accession>
<protein>
    <submittedName>
        <fullName evidence="1">Uncharacterized protein</fullName>
    </submittedName>
</protein>